<comment type="function">
    <text evidence="5">Catalyzes the phosphorylation of the 3'-hydroxyl group of dephosphocoenzyme A to form coenzyme A.</text>
</comment>
<dbReference type="GO" id="GO:0005524">
    <property type="term" value="F:ATP binding"/>
    <property type="evidence" value="ECO:0007669"/>
    <property type="project" value="UniProtKB-UniRule"/>
</dbReference>
<evidence type="ECO:0000256" key="5">
    <source>
        <dbReference type="HAMAP-Rule" id="MF_00376"/>
    </source>
</evidence>
<dbReference type="AlphaFoldDB" id="A0A6M9PPE5"/>
<dbReference type="EMBL" id="CP028941">
    <property type="protein sequence ID" value="QKM61772.1"/>
    <property type="molecule type" value="Genomic_DNA"/>
</dbReference>
<evidence type="ECO:0000256" key="3">
    <source>
        <dbReference type="ARBA" id="ARBA00022840"/>
    </source>
</evidence>
<dbReference type="EC" id="2.7.1.24" evidence="5 6"/>
<keyword evidence="2 5" id="KW-0547">Nucleotide-binding</keyword>
<evidence type="ECO:0000313" key="8">
    <source>
        <dbReference type="Proteomes" id="UP000500806"/>
    </source>
</evidence>
<dbReference type="PANTHER" id="PTHR10695">
    <property type="entry name" value="DEPHOSPHO-COA KINASE-RELATED"/>
    <property type="match status" value="1"/>
</dbReference>
<evidence type="ECO:0000256" key="6">
    <source>
        <dbReference type="NCBIfam" id="TIGR00152"/>
    </source>
</evidence>
<dbReference type="UniPathway" id="UPA00241">
    <property type="reaction ID" value="UER00356"/>
</dbReference>
<comment type="subcellular location">
    <subcellularLocation>
        <location evidence="5">Cytoplasm</location>
    </subcellularLocation>
</comment>
<keyword evidence="5" id="KW-0963">Cytoplasm</keyword>
<comment type="catalytic activity">
    <reaction evidence="5">
        <text>3'-dephospho-CoA + ATP = ADP + CoA + H(+)</text>
        <dbReference type="Rhea" id="RHEA:18245"/>
        <dbReference type="ChEBI" id="CHEBI:15378"/>
        <dbReference type="ChEBI" id="CHEBI:30616"/>
        <dbReference type="ChEBI" id="CHEBI:57287"/>
        <dbReference type="ChEBI" id="CHEBI:57328"/>
        <dbReference type="ChEBI" id="CHEBI:456216"/>
        <dbReference type="EC" id="2.7.1.24"/>
    </reaction>
</comment>
<dbReference type="GO" id="GO:0004140">
    <property type="term" value="F:dephospho-CoA kinase activity"/>
    <property type="evidence" value="ECO:0007669"/>
    <property type="project" value="UniProtKB-UniRule"/>
</dbReference>
<protein>
    <recommendedName>
        <fullName evidence="5 6">Dephospho-CoA kinase</fullName>
        <ecNumber evidence="5 6">2.7.1.24</ecNumber>
    </recommendedName>
    <alternativeName>
        <fullName evidence="5">Dephosphocoenzyme A kinase</fullName>
    </alternativeName>
</protein>
<evidence type="ECO:0000256" key="2">
    <source>
        <dbReference type="ARBA" id="ARBA00022741"/>
    </source>
</evidence>
<dbReference type="Gene3D" id="3.40.50.300">
    <property type="entry name" value="P-loop containing nucleotide triphosphate hydrolases"/>
    <property type="match status" value="1"/>
</dbReference>
<dbReference type="Proteomes" id="UP000500806">
    <property type="component" value="Chromosome"/>
</dbReference>
<evidence type="ECO:0000256" key="1">
    <source>
        <dbReference type="ARBA" id="ARBA00009018"/>
    </source>
</evidence>
<dbReference type="RefSeq" id="WP_173941927.1">
    <property type="nucleotide sequence ID" value="NZ_CBCSCD010000002.1"/>
</dbReference>
<comment type="similarity">
    <text evidence="1 5">Belongs to the CoaE family.</text>
</comment>
<dbReference type="PANTHER" id="PTHR10695:SF46">
    <property type="entry name" value="BIFUNCTIONAL COENZYME A SYNTHASE-RELATED"/>
    <property type="match status" value="1"/>
</dbReference>
<dbReference type="PROSITE" id="PS51219">
    <property type="entry name" value="DPCK"/>
    <property type="match status" value="1"/>
</dbReference>
<sequence length="228" mass="25358">MASNHPHANHTQTDLSSLKGKILLVGLTGGIGSGKTVISDLLDKLGVGIIDSDLISRELTSVGGEAIIPIKQTFGTEFIDAQGALDRSRMRDLVFKDPQSRQKLEKITHPLIQQKTARQAFELAQSGVPYLVFVVPLLVESEAWLNLIDYLVVVDCPEEIQIARVMQRNNMTRPEVERILMAQVNREDRLAKANFVIENQASLEGLKLEVQSLHQKILQIKDERLSSS</sequence>
<accession>A0A6M9PPE5</accession>
<dbReference type="InterPro" id="IPR001977">
    <property type="entry name" value="Depp_CoAkinase"/>
</dbReference>
<dbReference type="Pfam" id="PF01121">
    <property type="entry name" value="CoaE"/>
    <property type="match status" value="1"/>
</dbReference>
<dbReference type="CDD" id="cd02022">
    <property type="entry name" value="DPCK"/>
    <property type="match status" value="1"/>
</dbReference>
<feature type="binding site" evidence="5">
    <location>
        <begin position="32"/>
        <end position="37"/>
    </location>
    <ligand>
        <name>ATP</name>
        <dbReference type="ChEBI" id="CHEBI:30616"/>
    </ligand>
</feature>
<name>A0A6M9PPE5_9BURK</name>
<evidence type="ECO:0000313" key="7">
    <source>
        <dbReference type="EMBL" id="QKM61772.1"/>
    </source>
</evidence>
<dbReference type="GO" id="GO:0005737">
    <property type="term" value="C:cytoplasm"/>
    <property type="evidence" value="ECO:0007669"/>
    <property type="project" value="UniProtKB-SubCell"/>
</dbReference>
<keyword evidence="4 5" id="KW-0173">Coenzyme A biosynthesis</keyword>
<dbReference type="HAMAP" id="MF_00376">
    <property type="entry name" value="Dephospho_CoA_kinase"/>
    <property type="match status" value="1"/>
</dbReference>
<keyword evidence="5" id="KW-0808">Transferase</keyword>
<dbReference type="InterPro" id="IPR027417">
    <property type="entry name" value="P-loop_NTPase"/>
</dbReference>
<comment type="pathway">
    <text evidence="5">Cofactor biosynthesis; coenzyme A biosynthesis; CoA from (R)-pantothenate: step 5/5.</text>
</comment>
<evidence type="ECO:0000256" key="4">
    <source>
        <dbReference type="ARBA" id="ARBA00022993"/>
    </source>
</evidence>
<dbReference type="SUPFAM" id="SSF52540">
    <property type="entry name" value="P-loop containing nucleoside triphosphate hydrolases"/>
    <property type="match status" value="1"/>
</dbReference>
<reference evidence="7 8" key="1">
    <citation type="submission" date="2018-04" db="EMBL/GenBank/DDBJ databases">
        <title>Polynucleobacter sp. LimPoW16 genome.</title>
        <authorList>
            <person name="Hahn M.W."/>
        </authorList>
    </citation>
    <scope>NUCLEOTIDE SEQUENCE [LARGE SCALE GENOMIC DNA]</scope>
    <source>
        <strain evidence="7 8">LimPoW16</strain>
    </source>
</reference>
<gene>
    <name evidence="5" type="primary">coaE</name>
    <name evidence="7" type="ORF">DCO16_00940</name>
</gene>
<keyword evidence="5 7" id="KW-0418">Kinase</keyword>
<keyword evidence="3 5" id="KW-0067">ATP-binding</keyword>
<dbReference type="NCBIfam" id="TIGR00152">
    <property type="entry name" value="dephospho-CoA kinase"/>
    <property type="match status" value="1"/>
</dbReference>
<dbReference type="GO" id="GO:0015937">
    <property type="term" value="P:coenzyme A biosynthetic process"/>
    <property type="evidence" value="ECO:0007669"/>
    <property type="project" value="UniProtKB-UniRule"/>
</dbReference>
<proteinExistence type="inferred from homology"/>
<keyword evidence="8" id="KW-1185">Reference proteome</keyword>
<organism evidence="7 8">
    <name type="scientific">Polynucleobacter antarcticus</name>
    <dbReference type="NCBI Taxonomy" id="1743162"/>
    <lineage>
        <taxon>Bacteria</taxon>
        <taxon>Pseudomonadati</taxon>
        <taxon>Pseudomonadota</taxon>
        <taxon>Betaproteobacteria</taxon>
        <taxon>Burkholderiales</taxon>
        <taxon>Burkholderiaceae</taxon>
        <taxon>Polynucleobacter</taxon>
    </lineage>
</organism>
<dbReference type="KEGG" id="pani:DCO16_00940"/>